<dbReference type="Proteomes" id="UP001596501">
    <property type="component" value="Unassembled WGS sequence"/>
</dbReference>
<comment type="caution">
    <text evidence="6">The sequence shown here is derived from an EMBL/GenBank/DDBJ whole genome shotgun (WGS) entry which is preliminary data.</text>
</comment>
<dbReference type="Gene3D" id="1.20.1530.20">
    <property type="match status" value="1"/>
</dbReference>
<feature type="transmembrane region" description="Helical" evidence="5">
    <location>
        <begin position="231"/>
        <end position="253"/>
    </location>
</feature>
<evidence type="ECO:0000313" key="7">
    <source>
        <dbReference type="Proteomes" id="UP001596501"/>
    </source>
</evidence>
<accession>A0ABW2QN59</accession>
<feature type="transmembrane region" description="Helical" evidence="5">
    <location>
        <begin position="69"/>
        <end position="89"/>
    </location>
</feature>
<dbReference type="InterPro" id="IPR038770">
    <property type="entry name" value="Na+/solute_symporter_sf"/>
</dbReference>
<dbReference type="Pfam" id="PF01758">
    <property type="entry name" value="SBF"/>
    <property type="match status" value="1"/>
</dbReference>
<protein>
    <submittedName>
        <fullName evidence="6">Bile acid:sodium symporter family protein</fullName>
    </submittedName>
</protein>
<dbReference type="PANTHER" id="PTHR10361:SF24">
    <property type="entry name" value="P3 PROTEIN"/>
    <property type="match status" value="1"/>
</dbReference>
<evidence type="ECO:0000256" key="5">
    <source>
        <dbReference type="SAM" id="Phobius"/>
    </source>
</evidence>
<gene>
    <name evidence="6" type="ORF">ACFQPB_16695</name>
</gene>
<keyword evidence="7" id="KW-1185">Reference proteome</keyword>
<keyword evidence="3 5" id="KW-1133">Transmembrane helix</keyword>
<keyword evidence="4 5" id="KW-0472">Membrane</keyword>
<evidence type="ECO:0000256" key="4">
    <source>
        <dbReference type="ARBA" id="ARBA00023136"/>
    </source>
</evidence>
<evidence type="ECO:0000313" key="6">
    <source>
        <dbReference type="EMBL" id="MFC7410506.1"/>
    </source>
</evidence>
<dbReference type="InterPro" id="IPR002657">
    <property type="entry name" value="BilAc:Na_symport/Acr3"/>
</dbReference>
<organism evidence="6 7">
    <name type="scientific">Hydrogenophaga atypica</name>
    <dbReference type="NCBI Taxonomy" id="249409"/>
    <lineage>
        <taxon>Bacteria</taxon>
        <taxon>Pseudomonadati</taxon>
        <taxon>Pseudomonadota</taxon>
        <taxon>Betaproteobacteria</taxon>
        <taxon>Burkholderiales</taxon>
        <taxon>Comamonadaceae</taxon>
        <taxon>Hydrogenophaga</taxon>
    </lineage>
</organism>
<feature type="transmembrane region" description="Helical" evidence="5">
    <location>
        <begin position="259"/>
        <end position="279"/>
    </location>
</feature>
<evidence type="ECO:0000256" key="3">
    <source>
        <dbReference type="ARBA" id="ARBA00022989"/>
    </source>
</evidence>
<feature type="transmembrane region" description="Helical" evidence="5">
    <location>
        <begin position="199"/>
        <end position="224"/>
    </location>
</feature>
<dbReference type="EMBL" id="JBHTCA010000015">
    <property type="protein sequence ID" value="MFC7410506.1"/>
    <property type="molecule type" value="Genomic_DNA"/>
</dbReference>
<feature type="transmembrane region" description="Helical" evidence="5">
    <location>
        <begin position="134"/>
        <end position="154"/>
    </location>
</feature>
<dbReference type="InterPro" id="IPR004710">
    <property type="entry name" value="Bilac:Na_transpt"/>
</dbReference>
<feature type="transmembrane region" description="Helical" evidence="5">
    <location>
        <begin position="41"/>
        <end position="63"/>
    </location>
</feature>
<sequence length="293" mass="30511">MQGDIVSGLLLPLILAFIMYALGLGLTHLDFRRILQQPRALVVGVLSQFVLLPLLCVGLIQLFGLTGTFAVGFMILAACPTGTTSNLLTYMARGDVALALSFTAVASVLTIVTLPLVVVWAMNHYTGAAATVQVPVGAMMGQVFVVVGLPVLLGMLTRHLKPALALRFEPVATKLATVLFILVVAAAVAKNWALLVENFSTLAVFAVALNLAAMVGGFVMAWLTRLSRRQAVTVAIETGVQNATLALLIASSVLGNDALGVPGAVYGVLMYLGGLVFAVTMRRVLAAPAVAGG</sequence>
<evidence type="ECO:0000256" key="2">
    <source>
        <dbReference type="ARBA" id="ARBA00022692"/>
    </source>
</evidence>
<evidence type="ECO:0000256" key="1">
    <source>
        <dbReference type="ARBA" id="ARBA00004141"/>
    </source>
</evidence>
<name>A0ABW2QN59_9BURK</name>
<feature type="transmembrane region" description="Helical" evidence="5">
    <location>
        <begin position="96"/>
        <end position="122"/>
    </location>
</feature>
<feature type="transmembrane region" description="Helical" evidence="5">
    <location>
        <begin position="175"/>
        <end position="193"/>
    </location>
</feature>
<reference evidence="7" key="1">
    <citation type="journal article" date="2019" name="Int. J. Syst. Evol. Microbiol.">
        <title>The Global Catalogue of Microorganisms (GCM) 10K type strain sequencing project: providing services to taxonomists for standard genome sequencing and annotation.</title>
        <authorList>
            <consortium name="The Broad Institute Genomics Platform"/>
            <consortium name="The Broad Institute Genome Sequencing Center for Infectious Disease"/>
            <person name="Wu L."/>
            <person name="Ma J."/>
        </authorList>
    </citation>
    <scope>NUCLEOTIDE SEQUENCE [LARGE SCALE GENOMIC DNA]</scope>
    <source>
        <strain evidence="7">CGMCC 1.12371</strain>
    </source>
</reference>
<proteinExistence type="predicted"/>
<dbReference type="PANTHER" id="PTHR10361">
    <property type="entry name" value="SODIUM-BILE ACID COTRANSPORTER"/>
    <property type="match status" value="1"/>
</dbReference>
<keyword evidence="2 5" id="KW-0812">Transmembrane</keyword>
<comment type="subcellular location">
    <subcellularLocation>
        <location evidence="1">Membrane</location>
        <topology evidence="1">Multi-pass membrane protein</topology>
    </subcellularLocation>
</comment>
<feature type="transmembrane region" description="Helical" evidence="5">
    <location>
        <begin position="6"/>
        <end position="29"/>
    </location>
</feature>
<dbReference type="RefSeq" id="WP_382203050.1">
    <property type="nucleotide sequence ID" value="NZ_JBHTCA010000015.1"/>
</dbReference>